<dbReference type="SUPFAM" id="SSF51569">
    <property type="entry name" value="Aldolase"/>
    <property type="match status" value="1"/>
</dbReference>
<name>A0A840AC08_9PROT</name>
<dbReference type="RefSeq" id="WP_184383142.1">
    <property type="nucleotide sequence ID" value="NZ_JACIDJ010000002.1"/>
</dbReference>
<proteinExistence type="inferred from homology"/>
<organism evidence="5 6">
    <name type="scientific">Roseococcus suduntuyensis</name>
    <dbReference type="NCBI Taxonomy" id="455361"/>
    <lineage>
        <taxon>Bacteria</taxon>
        <taxon>Pseudomonadati</taxon>
        <taxon>Pseudomonadota</taxon>
        <taxon>Alphaproteobacteria</taxon>
        <taxon>Acetobacterales</taxon>
        <taxon>Roseomonadaceae</taxon>
        <taxon>Roseococcus</taxon>
    </lineage>
</organism>
<dbReference type="Gene3D" id="3.20.20.70">
    <property type="entry name" value="Aldolase class I"/>
    <property type="match status" value="1"/>
</dbReference>
<dbReference type="Pfam" id="PF00701">
    <property type="entry name" value="DHDPS"/>
    <property type="match status" value="1"/>
</dbReference>
<dbReference type="CDD" id="cd00408">
    <property type="entry name" value="DHDPS-like"/>
    <property type="match status" value="1"/>
</dbReference>
<evidence type="ECO:0000256" key="3">
    <source>
        <dbReference type="PIRNR" id="PIRNR001365"/>
    </source>
</evidence>
<dbReference type="PANTHER" id="PTHR12128">
    <property type="entry name" value="DIHYDRODIPICOLINATE SYNTHASE"/>
    <property type="match status" value="1"/>
</dbReference>
<evidence type="ECO:0000313" key="6">
    <source>
        <dbReference type="Proteomes" id="UP000553193"/>
    </source>
</evidence>
<protein>
    <submittedName>
        <fullName evidence="5">4-hydroxy-tetrahydrodipicolinate synthase</fullName>
        <ecNumber evidence="5">4.3.3.7</ecNumber>
    </submittedName>
</protein>
<feature type="binding site" evidence="4">
    <location>
        <position position="213"/>
    </location>
    <ligand>
        <name>pyruvate</name>
        <dbReference type="ChEBI" id="CHEBI:15361"/>
    </ligand>
</feature>
<reference evidence="5 6" key="1">
    <citation type="submission" date="2020-08" db="EMBL/GenBank/DDBJ databases">
        <title>Genomic Encyclopedia of Type Strains, Phase IV (KMG-IV): sequencing the most valuable type-strain genomes for metagenomic binning, comparative biology and taxonomic classification.</title>
        <authorList>
            <person name="Goeker M."/>
        </authorList>
    </citation>
    <scope>NUCLEOTIDE SEQUENCE [LARGE SCALE GENOMIC DNA]</scope>
    <source>
        <strain evidence="5 6">DSM 19979</strain>
    </source>
</reference>
<evidence type="ECO:0000256" key="4">
    <source>
        <dbReference type="PIRSR" id="PIRSR001365-2"/>
    </source>
</evidence>
<sequence length="311" mass="33024">MLTAQAQGVCVICPTPFLPDGTLDERSAASMTEAYVAAGATGLTILGIMGEAPKLDAEESLRLVRIVLKHAAGLPVIVGVSAPGYAPMRALARGSMDAGAAGVMIAPPMGLRGDEAIISWMQGASEAVAPAPWCLQDFPQLTNVLMTAKMIATLAKADPRLVMLKAEDWPGLDKISALVSMMKAGEMPRIAIYGGNGGQYLPEETLRGADGMMTGYAFPEMLVRVRNLLLDGKRDEAMDAFEAHLPLIRTELQPGLGLAVRKYILARRGIIAHPTVRAPGPKLSDATRAEVDYQLARLARRDPTALKLAAE</sequence>
<gene>
    <name evidence="5" type="ORF">GGQ83_001480</name>
</gene>
<dbReference type="EMBL" id="JACIDJ010000002">
    <property type="protein sequence ID" value="MBB3898043.1"/>
    <property type="molecule type" value="Genomic_DNA"/>
</dbReference>
<evidence type="ECO:0000313" key="5">
    <source>
        <dbReference type="EMBL" id="MBB3898043.1"/>
    </source>
</evidence>
<dbReference type="Proteomes" id="UP000553193">
    <property type="component" value="Unassembled WGS sequence"/>
</dbReference>
<dbReference type="SMART" id="SM01130">
    <property type="entry name" value="DHDPS"/>
    <property type="match status" value="1"/>
</dbReference>
<dbReference type="GO" id="GO:0008840">
    <property type="term" value="F:4-hydroxy-tetrahydrodipicolinate synthase activity"/>
    <property type="evidence" value="ECO:0007669"/>
    <property type="project" value="UniProtKB-EC"/>
</dbReference>
<keyword evidence="6" id="KW-1185">Reference proteome</keyword>
<dbReference type="GO" id="GO:0005829">
    <property type="term" value="C:cytosol"/>
    <property type="evidence" value="ECO:0007669"/>
    <property type="project" value="TreeGrafter"/>
</dbReference>
<dbReference type="InterPro" id="IPR002220">
    <property type="entry name" value="DapA-like"/>
</dbReference>
<evidence type="ECO:0000256" key="2">
    <source>
        <dbReference type="ARBA" id="ARBA00023239"/>
    </source>
</evidence>
<comment type="similarity">
    <text evidence="1 3">Belongs to the DapA family.</text>
</comment>
<dbReference type="EC" id="4.3.3.7" evidence="5"/>
<dbReference type="InterPro" id="IPR013785">
    <property type="entry name" value="Aldolase_TIM"/>
</dbReference>
<dbReference type="PIRSF" id="PIRSF001365">
    <property type="entry name" value="DHDPS"/>
    <property type="match status" value="1"/>
</dbReference>
<dbReference type="PANTHER" id="PTHR12128:SF66">
    <property type="entry name" value="4-HYDROXY-2-OXOGLUTARATE ALDOLASE, MITOCHONDRIAL"/>
    <property type="match status" value="1"/>
</dbReference>
<comment type="caution">
    <text evidence="5">The sequence shown here is derived from an EMBL/GenBank/DDBJ whole genome shotgun (WGS) entry which is preliminary data.</text>
</comment>
<keyword evidence="2 3" id="KW-0456">Lyase</keyword>
<accession>A0A840AC08</accession>
<evidence type="ECO:0000256" key="1">
    <source>
        <dbReference type="ARBA" id="ARBA00007592"/>
    </source>
</evidence>
<dbReference type="AlphaFoldDB" id="A0A840AC08"/>